<sequence>MSAVCLEKTGTLLLHVPYIAFTNNSQITF</sequence>
<dbReference type="Proteomes" id="UP000183853">
    <property type="component" value="Unassembled WGS sequence"/>
</dbReference>
<organism evidence="1 2">
    <name type="scientific">Pseudomonas syringae</name>
    <dbReference type="NCBI Taxonomy" id="317"/>
    <lineage>
        <taxon>Bacteria</taxon>
        <taxon>Pseudomonadati</taxon>
        <taxon>Pseudomonadota</taxon>
        <taxon>Gammaproteobacteria</taxon>
        <taxon>Pseudomonadales</taxon>
        <taxon>Pseudomonadaceae</taxon>
        <taxon>Pseudomonas</taxon>
    </lineage>
</organism>
<evidence type="ECO:0000313" key="1">
    <source>
        <dbReference type="EMBL" id="SDM07364.1"/>
    </source>
</evidence>
<accession>A0AB37ZFM7</accession>
<dbReference type="AlphaFoldDB" id="A0AB37ZFM7"/>
<dbReference type="EMBL" id="FNHM01000001">
    <property type="protein sequence ID" value="SDM07364.1"/>
    <property type="molecule type" value="Genomic_DNA"/>
</dbReference>
<gene>
    <name evidence="1" type="ORF">SAMN05444505_101610</name>
</gene>
<name>A0AB37ZFM7_PSESX</name>
<reference evidence="1 2" key="1">
    <citation type="submission" date="2016-10" db="EMBL/GenBank/DDBJ databases">
        <authorList>
            <person name="Varghese N."/>
            <person name="Submissions S."/>
        </authorList>
    </citation>
    <scope>NUCLEOTIDE SEQUENCE [LARGE SCALE GENOMIC DNA]</scope>
    <source>
        <strain evidence="1 2">BS2122</strain>
    </source>
</reference>
<protein>
    <submittedName>
        <fullName evidence="1">Uncharacterized protein</fullName>
    </submittedName>
</protein>
<proteinExistence type="predicted"/>
<evidence type="ECO:0000313" key="2">
    <source>
        <dbReference type="Proteomes" id="UP000183853"/>
    </source>
</evidence>
<comment type="caution">
    <text evidence="1">The sequence shown here is derived from an EMBL/GenBank/DDBJ whole genome shotgun (WGS) entry which is preliminary data.</text>
</comment>